<dbReference type="InterPro" id="IPR003593">
    <property type="entry name" value="AAA+_ATPase"/>
</dbReference>
<evidence type="ECO:0000256" key="1">
    <source>
        <dbReference type="ARBA" id="ARBA00004651"/>
    </source>
</evidence>
<evidence type="ECO:0000256" key="4">
    <source>
        <dbReference type="ARBA" id="ARBA00022840"/>
    </source>
</evidence>
<dbReference type="EMBL" id="JXBZ01000013">
    <property type="protein sequence ID" value="KJY48142.1"/>
    <property type="molecule type" value="Genomic_DNA"/>
</dbReference>
<evidence type="ECO:0000256" key="3">
    <source>
        <dbReference type="ARBA" id="ARBA00022741"/>
    </source>
</evidence>
<protein>
    <recommendedName>
        <fullName evidence="12">ABC transporter ATP-binding protein</fullName>
    </recommendedName>
</protein>
<keyword evidence="6 7" id="KW-0472">Membrane</keyword>
<dbReference type="Gene3D" id="1.20.1560.10">
    <property type="entry name" value="ABC transporter type 1, transmembrane domain"/>
    <property type="match status" value="1"/>
</dbReference>
<dbReference type="InterPro" id="IPR027417">
    <property type="entry name" value="P-loop_NTPase"/>
</dbReference>
<dbReference type="SUPFAM" id="SSF52540">
    <property type="entry name" value="P-loop containing nucleoside triphosphate hydrolases"/>
    <property type="match status" value="1"/>
</dbReference>
<sequence length="531" mass="60223">MRSRKKILTIAIITVASVIVAGLTVQIPKLMGQLTDAFLHNKQVEYFFMILLVFLVVTKVLALMSEYLTERIGCQYAQKIRQLLIEKYFTINYDDNLKYKNGEYRQLFTNDINNLQLLFSQTLPTCVQQVTMFFGAIYLLLGINHWLLLCVLFTTIIYIFPFKFFGTKQQRSIRKLRKTQAALQGLVANSSDNKTEIYQYDNINFFSQIYHRLQQKWGQAFLQIDVSKNLFKTFPRTLDALAPALALLVGGVMIIRQQISLGQLVSVMGLITYINAPFKAFFSILVDIQQALVSKRSIEAYLNSADVATGVKEISKITEITIFYDSQLVVQALPGMHIYLLGKTGSGKTTFLRGLCAEQVYSKYQYVFNNCLSTQIKNEALKKQLALVAQQTVIILGTIRENIFFNNASQLSRPETLFVNQWAQRFPAGLNTQVGPGAYQLSGGERQVICLFRALAQATPVLVLDEITASLDPETTKQIRSLINTHQEVIIFEALHRTEELSLDDKVIFFPGLDDPPLVGKYESIAQEMDK</sequence>
<feature type="transmembrane region" description="Helical" evidence="7">
    <location>
        <begin position="7"/>
        <end position="27"/>
    </location>
</feature>
<organism evidence="10 11">
    <name type="scientific">Bombilactobacillus mellis</name>
    <dbReference type="NCBI Taxonomy" id="1218508"/>
    <lineage>
        <taxon>Bacteria</taxon>
        <taxon>Bacillati</taxon>
        <taxon>Bacillota</taxon>
        <taxon>Bacilli</taxon>
        <taxon>Lactobacillales</taxon>
        <taxon>Lactobacillaceae</taxon>
        <taxon>Bombilactobacillus</taxon>
    </lineage>
</organism>
<reference evidence="10 11" key="1">
    <citation type="submission" date="2014-12" db="EMBL/GenBank/DDBJ databases">
        <title>Comparative genomics of the lactic acid bacteria isolated from the honey bee gut.</title>
        <authorList>
            <person name="Ellegaard K.M."/>
            <person name="Tamarit D."/>
            <person name="Javelind E."/>
            <person name="Olofsson T."/>
            <person name="Andersson S.G."/>
            <person name="Vasquez A."/>
        </authorList>
    </citation>
    <scope>NUCLEOTIDE SEQUENCE [LARGE SCALE GENOMIC DNA]</scope>
    <source>
        <strain evidence="10 11">Hon2</strain>
    </source>
</reference>
<dbReference type="GO" id="GO:0140359">
    <property type="term" value="F:ABC-type transporter activity"/>
    <property type="evidence" value="ECO:0007669"/>
    <property type="project" value="InterPro"/>
</dbReference>
<dbReference type="PATRIC" id="fig|1218508.4.peg.1591"/>
<dbReference type="InterPro" id="IPR036640">
    <property type="entry name" value="ABC1_TM_sf"/>
</dbReference>
<dbReference type="GO" id="GO:0005524">
    <property type="term" value="F:ATP binding"/>
    <property type="evidence" value="ECO:0007669"/>
    <property type="project" value="UniProtKB-KW"/>
</dbReference>
<keyword evidence="4" id="KW-0067">ATP-binding</keyword>
<evidence type="ECO:0000256" key="7">
    <source>
        <dbReference type="SAM" id="Phobius"/>
    </source>
</evidence>
<feature type="transmembrane region" description="Helical" evidence="7">
    <location>
        <begin position="146"/>
        <end position="165"/>
    </location>
</feature>
<evidence type="ECO:0000313" key="10">
    <source>
        <dbReference type="EMBL" id="KJY48142.1"/>
    </source>
</evidence>
<evidence type="ECO:0000259" key="8">
    <source>
        <dbReference type="PROSITE" id="PS50893"/>
    </source>
</evidence>
<name>A0A0F4KNA4_9LACO</name>
<dbReference type="STRING" id="1218508.JG29_08280"/>
<dbReference type="Pfam" id="PF00005">
    <property type="entry name" value="ABC_tran"/>
    <property type="match status" value="1"/>
</dbReference>
<dbReference type="PROSITE" id="PS50893">
    <property type="entry name" value="ABC_TRANSPORTER_2"/>
    <property type="match status" value="1"/>
</dbReference>
<evidence type="ECO:0000256" key="2">
    <source>
        <dbReference type="ARBA" id="ARBA00022692"/>
    </source>
</evidence>
<keyword evidence="2 7" id="KW-0812">Transmembrane</keyword>
<dbReference type="OrthoDB" id="9806127at2"/>
<dbReference type="RefSeq" id="WP_045923458.1">
    <property type="nucleotide sequence ID" value="NZ_JBHTHW010000002.1"/>
</dbReference>
<keyword evidence="3" id="KW-0547">Nucleotide-binding</keyword>
<dbReference type="InterPro" id="IPR003439">
    <property type="entry name" value="ABC_transporter-like_ATP-bd"/>
</dbReference>
<dbReference type="PANTHER" id="PTHR24221">
    <property type="entry name" value="ATP-BINDING CASSETTE SUB-FAMILY B"/>
    <property type="match status" value="1"/>
</dbReference>
<dbReference type="InterPro" id="IPR011527">
    <property type="entry name" value="ABC1_TM_dom"/>
</dbReference>
<dbReference type="PROSITE" id="PS50929">
    <property type="entry name" value="ABC_TM1F"/>
    <property type="match status" value="1"/>
</dbReference>
<keyword evidence="5 7" id="KW-1133">Transmembrane helix</keyword>
<dbReference type="HOGENOM" id="CLU_512675_0_0_9"/>
<dbReference type="Pfam" id="PF00664">
    <property type="entry name" value="ABC_membrane"/>
    <property type="match status" value="1"/>
</dbReference>
<dbReference type="GO" id="GO:0016887">
    <property type="term" value="F:ATP hydrolysis activity"/>
    <property type="evidence" value="ECO:0007669"/>
    <property type="project" value="InterPro"/>
</dbReference>
<feature type="domain" description="ABC transporter" evidence="8">
    <location>
        <begin position="309"/>
        <end position="531"/>
    </location>
</feature>
<dbReference type="CDD" id="cd07346">
    <property type="entry name" value="ABC_6TM_exporters"/>
    <property type="match status" value="1"/>
</dbReference>
<feature type="transmembrane region" description="Helical" evidence="7">
    <location>
        <begin position="47"/>
        <end position="69"/>
    </location>
</feature>
<feature type="domain" description="ABC transmembrane type-1" evidence="9">
    <location>
        <begin position="11"/>
        <end position="290"/>
    </location>
</feature>
<dbReference type="Proteomes" id="UP000033695">
    <property type="component" value="Unassembled WGS sequence"/>
</dbReference>
<evidence type="ECO:0000313" key="11">
    <source>
        <dbReference type="Proteomes" id="UP000033695"/>
    </source>
</evidence>
<dbReference type="PANTHER" id="PTHR24221:SF654">
    <property type="entry name" value="ATP-BINDING CASSETTE SUB-FAMILY B MEMBER 6"/>
    <property type="match status" value="1"/>
</dbReference>
<comment type="caution">
    <text evidence="10">The sequence shown here is derived from an EMBL/GenBank/DDBJ whole genome shotgun (WGS) entry which is preliminary data.</text>
</comment>
<evidence type="ECO:0000259" key="9">
    <source>
        <dbReference type="PROSITE" id="PS50929"/>
    </source>
</evidence>
<dbReference type="SMART" id="SM00382">
    <property type="entry name" value="AAA"/>
    <property type="match status" value="1"/>
</dbReference>
<comment type="subcellular location">
    <subcellularLocation>
        <location evidence="1">Cell membrane</location>
        <topology evidence="1">Multi-pass membrane protein</topology>
    </subcellularLocation>
</comment>
<evidence type="ECO:0000256" key="5">
    <source>
        <dbReference type="ARBA" id="ARBA00022989"/>
    </source>
</evidence>
<accession>A0A0F4KNA4</accession>
<evidence type="ECO:0008006" key="12">
    <source>
        <dbReference type="Google" id="ProtNLM"/>
    </source>
</evidence>
<proteinExistence type="predicted"/>
<dbReference type="InterPro" id="IPR039421">
    <property type="entry name" value="Type_1_exporter"/>
</dbReference>
<dbReference type="GO" id="GO:0005886">
    <property type="term" value="C:plasma membrane"/>
    <property type="evidence" value="ECO:0007669"/>
    <property type="project" value="UniProtKB-SubCell"/>
</dbReference>
<gene>
    <name evidence="10" type="ORF">JG29_08280</name>
</gene>
<dbReference type="AlphaFoldDB" id="A0A0F4KNA4"/>
<dbReference type="Gene3D" id="3.40.50.300">
    <property type="entry name" value="P-loop containing nucleotide triphosphate hydrolases"/>
    <property type="match status" value="1"/>
</dbReference>
<dbReference type="SUPFAM" id="SSF90123">
    <property type="entry name" value="ABC transporter transmembrane region"/>
    <property type="match status" value="1"/>
</dbReference>
<evidence type="ECO:0000256" key="6">
    <source>
        <dbReference type="ARBA" id="ARBA00023136"/>
    </source>
</evidence>
<keyword evidence="11" id="KW-1185">Reference proteome</keyword>